<dbReference type="AlphaFoldDB" id="A0A2X3YST2"/>
<dbReference type="Proteomes" id="UP000248534">
    <property type="component" value="Chromosome 1"/>
</dbReference>
<accession>A0A2X3YST2</accession>
<evidence type="ECO:0000313" key="5">
    <source>
        <dbReference type="Proteomes" id="UP000249623"/>
    </source>
</evidence>
<dbReference type="EMBL" id="LS483364">
    <property type="protein sequence ID" value="SQF72003.1"/>
    <property type="molecule type" value="Genomic_DNA"/>
</dbReference>
<feature type="transmembrane region" description="Helical" evidence="1">
    <location>
        <begin position="222"/>
        <end position="247"/>
    </location>
</feature>
<dbReference type="Pfam" id="PF12730">
    <property type="entry name" value="ABC2_membrane_4"/>
    <property type="match status" value="1"/>
</dbReference>
<evidence type="ECO:0000313" key="4">
    <source>
        <dbReference type="Proteomes" id="UP000248534"/>
    </source>
</evidence>
<dbReference type="RefSeq" id="WP_002926706.1">
    <property type="nucleotide sequence ID" value="NZ_CP071430.1"/>
</dbReference>
<feature type="transmembrane region" description="Helical" evidence="1">
    <location>
        <begin position="184"/>
        <end position="202"/>
    </location>
</feature>
<keyword evidence="1" id="KW-0812">Transmembrane</keyword>
<keyword evidence="1" id="KW-0472">Membrane</keyword>
<name>A0A2X3YST2_STRSA</name>
<reference evidence="4 5" key="1">
    <citation type="submission" date="2018-06" db="EMBL/GenBank/DDBJ databases">
        <authorList>
            <consortium name="Pathogen Informatics"/>
            <person name="Doyle S."/>
        </authorList>
    </citation>
    <scope>NUCLEOTIDE SEQUENCE [LARGE SCALE GENOMIC DNA]</scope>
    <source>
        <strain evidence="2 5">NCTC11085</strain>
        <strain evidence="3 4">NCTC11086</strain>
    </source>
</reference>
<keyword evidence="1" id="KW-1133">Transmembrane helix</keyword>
<sequence>MMDFIRADLYRLMRSKGFWITEFLLFCAIISTTFFHANIHFGANISSNAAASQSLGKLTGLQALDYFAGNTDSLLFFTIIGLSMVLGVDLSRKLYKNCLSYGISKLSYYFSKFFVCVSIAAFHFLLILSISFVTASLSNGIGSAPSSFLPQLGAALFIQFLSTVAWIAIISFILYASHSIVSSFLTYFLGGTLLTIPLIFYPDNEWLLYLTMRFNTDMAADSGAVIKAILTVVTVTLLFMGGGLMVFKKKNL</sequence>
<feature type="transmembrane region" description="Helical" evidence="1">
    <location>
        <begin position="154"/>
        <end position="177"/>
    </location>
</feature>
<organism evidence="3 4">
    <name type="scientific">Streptococcus sanguinis</name>
    <dbReference type="NCBI Taxonomy" id="1305"/>
    <lineage>
        <taxon>Bacteria</taxon>
        <taxon>Bacillati</taxon>
        <taxon>Bacillota</taxon>
        <taxon>Bacilli</taxon>
        <taxon>Lactobacillales</taxon>
        <taxon>Streptococcaceae</taxon>
        <taxon>Streptococcus</taxon>
    </lineage>
</organism>
<feature type="transmembrane region" description="Helical" evidence="1">
    <location>
        <begin position="113"/>
        <end position="134"/>
    </location>
</feature>
<proteinExistence type="predicted"/>
<evidence type="ECO:0000313" key="2">
    <source>
        <dbReference type="EMBL" id="SQF35833.1"/>
    </source>
</evidence>
<feature type="transmembrane region" description="Helical" evidence="1">
    <location>
        <begin position="75"/>
        <end position="92"/>
    </location>
</feature>
<protein>
    <submittedName>
        <fullName evidence="3">ABC-type transport system involved in multi-copper enzyme maturation, permease component</fullName>
    </submittedName>
</protein>
<evidence type="ECO:0000313" key="3">
    <source>
        <dbReference type="EMBL" id="SQF72003.1"/>
    </source>
</evidence>
<dbReference type="Proteomes" id="UP000249623">
    <property type="component" value="Chromosome 1"/>
</dbReference>
<evidence type="ECO:0000256" key="1">
    <source>
        <dbReference type="SAM" id="Phobius"/>
    </source>
</evidence>
<gene>
    <name evidence="2" type="ORF">NCTC11085_01985</name>
    <name evidence="3" type="ORF">NCTC11086_01956</name>
</gene>
<dbReference type="EMBL" id="LS483346">
    <property type="protein sequence ID" value="SQF35833.1"/>
    <property type="molecule type" value="Genomic_DNA"/>
</dbReference>